<dbReference type="GO" id="GO:0008237">
    <property type="term" value="F:metallopeptidase activity"/>
    <property type="evidence" value="ECO:0007669"/>
    <property type="project" value="UniProtKB-KW"/>
</dbReference>
<evidence type="ECO:0000313" key="5">
    <source>
        <dbReference type="Proteomes" id="UP000824180"/>
    </source>
</evidence>
<feature type="transmembrane region" description="Helical" evidence="2">
    <location>
        <begin position="206"/>
        <end position="223"/>
    </location>
</feature>
<dbReference type="InterPro" id="IPR003675">
    <property type="entry name" value="Rce1/LyrA-like_dom"/>
</dbReference>
<feature type="transmembrane region" description="Helical" evidence="2">
    <location>
        <begin position="155"/>
        <end position="171"/>
    </location>
</feature>
<keyword evidence="4" id="KW-0645">Protease</keyword>
<comment type="similarity">
    <text evidence="1">Belongs to the UPF0177 family.</text>
</comment>
<name>A0A9E2KVM8_9LACO</name>
<feature type="transmembrane region" description="Helical" evidence="2">
    <location>
        <begin position="79"/>
        <end position="102"/>
    </location>
</feature>
<evidence type="ECO:0000259" key="3">
    <source>
        <dbReference type="Pfam" id="PF02517"/>
    </source>
</evidence>
<evidence type="ECO:0000256" key="2">
    <source>
        <dbReference type="SAM" id="Phobius"/>
    </source>
</evidence>
<keyword evidence="4" id="KW-0378">Hydrolase</keyword>
<keyword evidence="2" id="KW-1133">Transmembrane helix</keyword>
<dbReference type="PANTHER" id="PTHR36435:SF1">
    <property type="entry name" value="CAAX AMINO TERMINAL PROTEASE FAMILY PROTEIN"/>
    <property type="match status" value="1"/>
</dbReference>
<reference evidence="4" key="2">
    <citation type="submission" date="2021-04" db="EMBL/GenBank/DDBJ databases">
        <authorList>
            <person name="Gilroy R."/>
        </authorList>
    </citation>
    <scope>NUCLEOTIDE SEQUENCE</scope>
    <source>
        <strain evidence="4">876</strain>
    </source>
</reference>
<evidence type="ECO:0000313" key="4">
    <source>
        <dbReference type="EMBL" id="MBU3830528.1"/>
    </source>
</evidence>
<feature type="domain" description="CAAX prenyl protease 2/Lysostaphin resistance protein A-like" evidence="3">
    <location>
        <begin position="124"/>
        <end position="213"/>
    </location>
</feature>
<evidence type="ECO:0000256" key="1">
    <source>
        <dbReference type="ARBA" id="ARBA00009067"/>
    </source>
</evidence>
<comment type="caution">
    <text evidence="4">The sequence shown here is derived from an EMBL/GenBank/DDBJ whole genome shotgun (WGS) entry which is preliminary data.</text>
</comment>
<accession>A0A9E2KVM8</accession>
<keyword evidence="4" id="KW-0482">Metalloprotease</keyword>
<dbReference type="GO" id="GO:0080120">
    <property type="term" value="P:CAAX-box protein maturation"/>
    <property type="evidence" value="ECO:0007669"/>
    <property type="project" value="UniProtKB-ARBA"/>
</dbReference>
<protein>
    <submittedName>
        <fullName evidence="4">CPBP family intramembrane metalloprotease</fullName>
    </submittedName>
</protein>
<proteinExistence type="inferred from homology"/>
<feature type="transmembrane region" description="Helical" evidence="2">
    <location>
        <begin position="122"/>
        <end position="143"/>
    </location>
</feature>
<dbReference type="Pfam" id="PF02517">
    <property type="entry name" value="Rce1-like"/>
    <property type="match status" value="1"/>
</dbReference>
<dbReference type="Proteomes" id="UP000824180">
    <property type="component" value="Unassembled WGS sequence"/>
</dbReference>
<organism evidence="4 5">
    <name type="scientific">Candidatus Limosilactobacillus merdavium</name>
    <dbReference type="NCBI Taxonomy" id="2838651"/>
    <lineage>
        <taxon>Bacteria</taxon>
        <taxon>Bacillati</taxon>
        <taxon>Bacillota</taxon>
        <taxon>Bacilli</taxon>
        <taxon>Lactobacillales</taxon>
        <taxon>Lactobacillaceae</taxon>
        <taxon>Limosilactobacillus</taxon>
    </lineage>
</organism>
<dbReference type="EMBL" id="JAHLFK010000070">
    <property type="protein sequence ID" value="MBU3830528.1"/>
    <property type="molecule type" value="Genomic_DNA"/>
</dbReference>
<gene>
    <name evidence="4" type="ORF">H9843_06530</name>
</gene>
<dbReference type="PANTHER" id="PTHR36435">
    <property type="entry name" value="SLR1288 PROTEIN"/>
    <property type="match status" value="1"/>
</dbReference>
<keyword evidence="2" id="KW-0812">Transmembrane</keyword>
<keyword evidence="2" id="KW-0472">Membrane</keyword>
<sequence>MNKVLSLFKRIGLMAAFFLCIELPPIAMQLANRNKEVTLRTYIYVAIFLMLFGFIIAWARKTYHQYNQIPLRKKINIKLILGGYLTILLGEYLLEILNVVIYHQTETANNQSLRMVLGHNPLVTIIFSLSAVILTPIAEELIFRGVLMNLFFKPNTFWPKVILSGIVFSAGHISTNIISFLLYCFLGMTLAYVYRRSGDIRNSMLLHGLNNLVAMLIMLTTVLK</sequence>
<reference evidence="4" key="1">
    <citation type="journal article" date="2021" name="PeerJ">
        <title>Extensive microbial diversity within the chicken gut microbiome revealed by metagenomics and culture.</title>
        <authorList>
            <person name="Gilroy R."/>
            <person name="Ravi A."/>
            <person name="Getino M."/>
            <person name="Pursley I."/>
            <person name="Horton D.L."/>
            <person name="Alikhan N.F."/>
            <person name="Baker D."/>
            <person name="Gharbi K."/>
            <person name="Hall N."/>
            <person name="Watson M."/>
            <person name="Adriaenssens E.M."/>
            <person name="Foster-Nyarko E."/>
            <person name="Jarju S."/>
            <person name="Secka A."/>
            <person name="Antonio M."/>
            <person name="Oren A."/>
            <person name="Chaudhuri R.R."/>
            <person name="La Ragione R."/>
            <person name="Hildebrand F."/>
            <person name="Pallen M.J."/>
        </authorList>
    </citation>
    <scope>NUCLEOTIDE SEQUENCE</scope>
    <source>
        <strain evidence="4">876</strain>
    </source>
</reference>
<dbReference type="GO" id="GO:0004175">
    <property type="term" value="F:endopeptidase activity"/>
    <property type="evidence" value="ECO:0007669"/>
    <property type="project" value="UniProtKB-ARBA"/>
</dbReference>
<feature type="transmembrane region" description="Helical" evidence="2">
    <location>
        <begin position="177"/>
        <end position="194"/>
    </location>
</feature>
<feature type="transmembrane region" description="Helical" evidence="2">
    <location>
        <begin position="39"/>
        <end position="59"/>
    </location>
</feature>
<dbReference type="InterPro" id="IPR052710">
    <property type="entry name" value="CAAX_protease"/>
</dbReference>
<dbReference type="AlphaFoldDB" id="A0A9E2KVM8"/>